<organism evidence="1 2">
    <name type="scientific">Branchiostoma lanceolatum</name>
    <name type="common">Common lancelet</name>
    <name type="synonym">Amphioxus lanceolatum</name>
    <dbReference type="NCBI Taxonomy" id="7740"/>
    <lineage>
        <taxon>Eukaryota</taxon>
        <taxon>Metazoa</taxon>
        <taxon>Chordata</taxon>
        <taxon>Cephalochordata</taxon>
        <taxon>Leptocardii</taxon>
        <taxon>Amphioxiformes</taxon>
        <taxon>Branchiostomatidae</taxon>
        <taxon>Branchiostoma</taxon>
    </lineage>
</organism>
<reference evidence="1" key="1">
    <citation type="submission" date="2022-01" db="EMBL/GenBank/DDBJ databases">
        <authorList>
            <person name="Braso-Vives M."/>
        </authorList>
    </citation>
    <scope>NUCLEOTIDE SEQUENCE</scope>
</reference>
<keyword evidence="2" id="KW-1185">Reference proteome</keyword>
<proteinExistence type="predicted"/>
<accession>A0A8J9YQR6</accession>
<gene>
    <name evidence="1" type="primary">Hypp5651</name>
    <name evidence="1" type="ORF">BLAG_LOCUS3301</name>
</gene>
<evidence type="ECO:0000313" key="2">
    <source>
        <dbReference type="Proteomes" id="UP000838412"/>
    </source>
</evidence>
<evidence type="ECO:0000313" key="1">
    <source>
        <dbReference type="EMBL" id="CAH1238859.1"/>
    </source>
</evidence>
<dbReference type="AlphaFoldDB" id="A0A8J9YQR6"/>
<protein>
    <submittedName>
        <fullName evidence="1">Hypp5651 protein</fullName>
    </submittedName>
</protein>
<name>A0A8J9YQR6_BRALA</name>
<sequence length="131" mass="14206">MAGMTALRYFSTRLPVSFVRRAGASLVPPGKGMVTADAMARQMSSQAERKVNEGKPFENFKPLDFTADEGEDGMNYTIVVEVSNPGPLPDWPPNGGPGPVILPDNIEMKVQWGPEPATPKLTSAVRLLQEH</sequence>
<dbReference type="EMBL" id="OV696695">
    <property type="protein sequence ID" value="CAH1238859.1"/>
    <property type="molecule type" value="Genomic_DNA"/>
</dbReference>
<dbReference type="Proteomes" id="UP000838412">
    <property type="component" value="Chromosome 10"/>
</dbReference>